<protein>
    <submittedName>
        <fullName evidence="1">Uncharacterized protein</fullName>
    </submittedName>
</protein>
<name>A0A0G0QE42_9BACT</name>
<organism evidence="1 2">
    <name type="scientific">Candidatus Woesebacteria bacterium GW2011_GWB1_39_12</name>
    <dbReference type="NCBI Taxonomy" id="1618574"/>
    <lineage>
        <taxon>Bacteria</taxon>
        <taxon>Candidatus Woeseibacteriota</taxon>
    </lineage>
</organism>
<reference evidence="1 2" key="1">
    <citation type="journal article" date="2015" name="Nature">
        <title>rRNA introns, odd ribosomes, and small enigmatic genomes across a large radiation of phyla.</title>
        <authorList>
            <person name="Brown C.T."/>
            <person name="Hug L.A."/>
            <person name="Thomas B.C."/>
            <person name="Sharon I."/>
            <person name="Castelle C.J."/>
            <person name="Singh A."/>
            <person name="Wilkins M.J."/>
            <person name="Williams K.H."/>
            <person name="Banfield J.F."/>
        </authorList>
    </citation>
    <scope>NUCLEOTIDE SEQUENCE [LARGE SCALE GENOMIC DNA]</scope>
</reference>
<dbReference type="STRING" id="1618574.UT24_C0019G0031"/>
<gene>
    <name evidence="1" type="ORF">UT24_C0019G0031</name>
</gene>
<sequence length="394" mass="46564">MSKKCPQCNIYFDGHPNRKYCTIECRRKFYEEECSICHKIKMPGSKQNGIIVCAECFRKNKKEICVECGNDRPVHCRMEDGTSLCNQCYRENNKKICDKCKKLSVITINKNNMRLCCNCYKKKENCIKCGKLGVVGKRNSDGTSICDYCNRKDKKEICLQCNKLKMVHSRFDGNSICANCLRKHKKEKCYLCKENKSVSSRDNGKPVCDNCQRKRQIISCYICEKEKQRHRNINGNPICTNCSQFYKKSGYNLELTKEIIKNNKYFHHLIFEKEFKEIFDSEISFARLLIEGIILNNVENSFLRYDYFSKNRKIAVEINEPVHYDKKLFNSRYETKNKNFDDYVRDFKTKLLVANQNNFKVIIINIQYRMTAEELIKLYRDKLSEYLYLATTSN</sequence>
<accession>A0A0G0QE42</accession>
<dbReference type="AlphaFoldDB" id="A0A0G0QE42"/>
<evidence type="ECO:0000313" key="2">
    <source>
        <dbReference type="Proteomes" id="UP000033881"/>
    </source>
</evidence>
<proteinExistence type="predicted"/>
<comment type="caution">
    <text evidence="1">The sequence shown here is derived from an EMBL/GenBank/DDBJ whole genome shotgun (WGS) entry which is preliminary data.</text>
</comment>
<evidence type="ECO:0000313" key="1">
    <source>
        <dbReference type="EMBL" id="KKQ99991.1"/>
    </source>
</evidence>
<dbReference type="Proteomes" id="UP000033881">
    <property type="component" value="Unassembled WGS sequence"/>
</dbReference>
<dbReference type="EMBL" id="LBWB01000019">
    <property type="protein sequence ID" value="KKQ99991.1"/>
    <property type="molecule type" value="Genomic_DNA"/>
</dbReference>